<sequence length="335" mass="37390">MGKAARAVCIFTPWALTIASFICLVMITIPGWGLKGTLSDDLYFFKANFTELDIMAPNLPSDDLTAALKYSAESNKLARVYEVHLYNFCERNHAERVVTYCSPKMGDYHFDPITIWSLVMPTNIGAEQHSVMTKEDEIKLLGEVGQKALDAYRVRALPMFIFYQISFWATPVTILFGMLAVYSRFGSFLTWLLSIISSASIIIAVLISTVTFSAFVDAMNDILHPYHVHLTVGRQALVVAWLAVLFGWVSTSFWLFSACCCSGRNNPHHRSNKGGLWSSRPSDYGRGSRLLVEKTGGSYEGVSNPSLAEDKEPLVTEYRGGGLASDRSKLYFYYA</sequence>
<dbReference type="GO" id="GO:0005886">
    <property type="term" value="C:plasma membrane"/>
    <property type="evidence" value="ECO:0007669"/>
    <property type="project" value="InterPro"/>
</dbReference>
<dbReference type="GO" id="GO:0031505">
    <property type="term" value="P:fungal-type cell wall organization"/>
    <property type="evidence" value="ECO:0007669"/>
    <property type="project" value="TreeGrafter"/>
</dbReference>
<dbReference type="AlphaFoldDB" id="A0A6A6SIZ2"/>
<evidence type="ECO:0000313" key="3">
    <source>
        <dbReference type="Proteomes" id="UP000799324"/>
    </source>
</evidence>
<dbReference type="PANTHER" id="PTHR28019:SF3">
    <property type="entry name" value="INTEGRAL MEMBRANE PROTEIN (AFU_ORTHOLOGUE AFUA_6G07470)"/>
    <property type="match status" value="1"/>
</dbReference>
<keyword evidence="1" id="KW-1133">Transmembrane helix</keyword>
<evidence type="ECO:0000256" key="1">
    <source>
        <dbReference type="SAM" id="Phobius"/>
    </source>
</evidence>
<feature type="transmembrane region" description="Helical" evidence="1">
    <location>
        <begin position="160"/>
        <end position="182"/>
    </location>
</feature>
<dbReference type="InterPro" id="IPR009571">
    <property type="entry name" value="SUR7/Rim9-like_fungi"/>
</dbReference>
<name>A0A6A6SIZ2_9PLEO</name>
<proteinExistence type="predicted"/>
<evidence type="ECO:0008006" key="4">
    <source>
        <dbReference type="Google" id="ProtNLM"/>
    </source>
</evidence>
<protein>
    <recommendedName>
        <fullName evidence="4">Integral membrane protein-like protein</fullName>
    </recommendedName>
</protein>
<feature type="transmembrane region" description="Helical" evidence="1">
    <location>
        <begin position="12"/>
        <end position="34"/>
    </location>
</feature>
<feature type="transmembrane region" description="Helical" evidence="1">
    <location>
        <begin position="188"/>
        <end position="215"/>
    </location>
</feature>
<dbReference type="OrthoDB" id="4480814at2759"/>
<organism evidence="2 3">
    <name type="scientific">Lophiostoma macrostomum CBS 122681</name>
    <dbReference type="NCBI Taxonomy" id="1314788"/>
    <lineage>
        <taxon>Eukaryota</taxon>
        <taxon>Fungi</taxon>
        <taxon>Dikarya</taxon>
        <taxon>Ascomycota</taxon>
        <taxon>Pezizomycotina</taxon>
        <taxon>Dothideomycetes</taxon>
        <taxon>Pleosporomycetidae</taxon>
        <taxon>Pleosporales</taxon>
        <taxon>Lophiostomataceae</taxon>
        <taxon>Lophiostoma</taxon>
    </lineage>
</organism>
<dbReference type="PANTHER" id="PTHR28019">
    <property type="entry name" value="CELL MEMBRANE PROTEIN YLR413W-RELATED"/>
    <property type="match status" value="1"/>
</dbReference>
<keyword evidence="3" id="KW-1185">Reference proteome</keyword>
<keyword evidence="1" id="KW-0472">Membrane</keyword>
<keyword evidence="1" id="KW-0812">Transmembrane</keyword>
<dbReference type="EMBL" id="MU004585">
    <property type="protein sequence ID" value="KAF2647766.1"/>
    <property type="molecule type" value="Genomic_DNA"/>
</dbReference>
<dbReference type="GO" id="GO:0051285">
    <property type="term" value="C:cell cortex of cell tip"/>
    <property type="evidence" value="ECO:0007669"/>
    <property type="project" value="TreeGrafter"/>
</dbReference>
<evidence type="ECO:0000313" key="2">
    <source>
        <dbReference type="EMBL" id="KAF2647766.1"/>
    </source>
</evidence>
<dbReference type="InterPro" id="IPR052413">
    <property type="entry name" value="SUR7_domain"/>
</dbReference>
<feature type="transmembrane region" description="Helical" evidence="1">
    <location>
        <begin position="236"/>
        <end position="256"/>
    </location>
</feature>
<reference evidence="2" key="1">
    <citation type="journal article" date="2020" name="Stud. Mycol.">
        <title>101 Dothideomycetes genomes: a test case for predicting lifestyles and emergence of pathogens.</title>
        <authorList>
            <person name="Haridas S."/>
            <person name="Albert R."/>
            <person name="Binder M."/>
            <person name="Bloem J."/>
            <person name="Labutti K."/>
            <person name="Salamov A."/>
            <person name="Andreopoulos B."/>
            <person name="Baker S."/>
            <person name="Barry K."/>
            <person name="Bills G."/>
            <person name="Bluhm B."/>
            <person name="Cannon C."/>
            <person name="Castanera R."/>
            <person name="Culley D."/>
            <person name="Daum C."/>
            <person name="Ezra D."/>
            <person name="Gonzalez J."/>
            <person name="Henrissat B."/>
            <person name="Kuo A."/>
            <person name="Liang C."/>
            <person name="Lipzen A."/>
            <person name="Lutzoni F."/>
            <person name="Magnuson J."/>
            <person name="Mondo S."/>
            <person name="Nolan M."/>
            <person name="Ohm R."/>
            <person name="Pangilinan J."/>
            <person name="Park H.-J."/>
            <person name="Ramirez L."/>
            <person name="Alfaro M."/>
            <person name="Sun H."/>
            <person name="Tritt A."/>
            <person name="Yoshinaga Y."/>
            <person name="Zwiers L.-H."/>
            <person name="Turgeon B."/>
            <person name="Goodwin S."/>
            <person name="Spatafora J."/>
            <person name="Crous P."/>
            <person name="Grigoriev I."/>
        </authorList>
    </citation>
    <scope>NUCLEOTIDE SEQUENCE</scope>
    <source>
        <strain evidence="2">CBS 122681</strain>
    </source>
</reference>
<accession>A0A6A6SIZ2</accession>
<dbReference type="Pfam" id="PF06687">
    <property type="entry name" value="SUR7"/>
    <property type="match status" value="1"/>
</dbReference>
<gene>
    <name evidence="2" type="ORF">K491DRAFT_763512</name>
</gene>
<dbReference type="Proteomes" id="UP000799324">
    <property type="component" value="Unassembled WGS sequence"/>
</dbReference>